<dbReference type="GO" id="GO:0016887">
    <property type="term" value="F:ATP hydrolysis activity"/>
    <property type="evidence" value="ECO:0007669"/>
    <property type="project" value="InterPro"/>
</dbReference>
<dbReference type="EMBL" id="BMZE01000001">
    <property type="protein sequence ID" value="GHA13447.1"/>
    <property type="molecule type" value="Genomic_DNA"/>
</dbReference>
<dbReference type="AlphaFoldDB" id="A0A918VPT0"/>
<dbReference type="InterPro" id="IPR051220">
    <property type="entry name" value="TFA_Chaperone"/>
</dbReference>
<keyword evidence="5" id="KW-1185">Reference proteome</keyword>
<reference evidence="4" key="2">
    <citation type="submission" date="2020-09" db="EMBL/GenBank/DDBJ databases">
        <authorList>
            <person name="Sun Q."/>
            <person name="Kim S."/>
        </authorList>
    </citation>
    <scope>NUCLEOTIDE SEQUENCE</scope>
    <source>
        <strain evidence="4">KCTC 32437</strain>
    </source>
</reference>
<reference evidence="4" key="1">
    <citation type="journal article" date="2014" name="Int. J. Syst. Evol. Microbiol.">
        <title>Complete genome sequence of Corynebacterium casei LMG S-19264T (=DSM 44701T), isolated from a smear-ripened cheese.</title>
        <authorList>
            <consortium name="US DOE Joint Genome Institute (JGI-PGF)"/>
            <person name="Walter F."/>
            <person name="Albersmeier A."/>
            <person name="Kalinowski J."/>
            <person name="Ruckert C."/>
        </authorList>
    </citation>
    <scope>NUCLEOTIDE SEQUENCE</scope>
    <source>
        <strain evidence="4">KCTC 32437</strain>
    </source>
</reference>
<comment type="caution">
    <text evidence="4">The sequence shown here is derived from an EMBL/GenBank/DDBJ whole genome shotgun (WGS) entry which is preliminary data.</text>
</comment>
<dbReference type="PANTHER" id="PTHR34413:SF2">
    <property type="entry name" value="PROPHAGE TAIL FIBER ASSEMBLY PROTEIN HOMOLOG TFAE-RELATED"/>
    <property type="match status" value="1"/>
</dbReference>
<dbReference type="PANTHER" id="PTHR34413">
    <property type="entry name" value="PROPHAGE TAIL FIBER ASSEMBLY PROTEIN HOMOLOG TFAE-RELATED-RELATED"/>
    <property type="match status" value="1"/>
</dbReference>
<proteinExistence type="inferred from homology"/>
<dbReference type="InterPro" id="IPR046454">
    <property type="entry name" value="GpA_endonuclease"/>
</dbReference>
<accession>A0A918VPT0</accession>
<protein>
    <submittedName>
        <fullName evidence="4">Terminase</fullName>
    </submittedName>
</protein>
<dbReference type="InterPro" id="IPR046453">
    <property type="entry name" value="GpA_ATPase"/>
</dbReference>
<evidence type="ECO:0000256" key="1">
    <source>
        <dbReference type="SAM" id="MobiDB-lite"/>
    </source>
</evidence>
<organism evidence="4 5">
    <name type="scientific">Devosia pacifica</name>
    <dbReference type="NCBI Taxonomy" id="1335967"/>
    <lineage>
        <taxon>Bacteria</taxon>
        <taxon>Pseudomonadati</taxon>
        <taxon>Pseudomonadota</taxon>
        <taxon>Alphaproteobacteria</taxon>
        <taxon>Hyphomicrobiales</taxon>
        <taxon>Devosiaceae</taxon>
        <taxon>Devosia</taxon>
    </lineage>
</organism>
<dbReference type="GO" id="GO:0005524">
    <property type="term" value="F:ATP binding"/>
    <property type="evidence" value="ECO:0007669"/>
    <property type="project" value="InterPro"/>
</dbReference>
<dbReference type="Proteomes" id="UP000646579">
    <property type="component" value="Unassembled WGS sequence"/>
</dbReference>
<sequence>MDFQQTTVSRLMARLKRARREALRPPPKLNLIEWADSYRFVSKKNSANPGLWQTGRVPCAYGPYLAVTEKDTDTITVMASTQMVKTELLLNIASYFIHQDPASILFVQPTQKLAEDFSKERFAPTRESTPVLRELIPDAKARDSGVTITHKEYPGGTLDFVGANSPVDLASRPKRIVLSDEIDKYPASAGSEGDPLSLAEERASTFWNRKKVRACSPTDEQSSRVATEYQSSDQRRCFVPCPHCGHEQILRFTPETVIWDKDDDGNHKPQTAQYYCEGCGAGWSEAERIRALRSLLDKPDKGWRQTKPFRCCGREHQPSVWTEKGRSLCPDCGTPSHYSGHAGFHVSKLYSTRHKLADVVKEWLQAHKSKEKLRKFVNTALAETWKEKVERLDPKALAERVEPYTADAVPADVQLVTWGGDTQDDRIEVTFQGWGADEECWVLKHGVLLGDTAKKAVWDQLDELIKEPFLTVDGHRLVPQAGCIDSQGHRGEMVHAFCRSKRNRRVYAVKGQGNDPRGSKLIWPKTPSRTKNSGDKLYLVGVDTAKDALASRLAIEIVGEDQPTPFAIHFPHDGLSADYFEQLTAEKAVTVIQHGREYRVWRPKAEGIRNEALDCFVYGLAARLSLPNKLRAKPQPKPTTDEEPVTEQKEPVAANATPEVAPAPIARPSRQRSRWNAYR</sequence>
<evidence type="ECO:0000313" key="4">
    <source>
        <dbReference type="EMBL" id="GHA13447.1"/>
    </source>
</evidence>
<feature type="domain" description="Terminase large subunit GpA endonuclease" evidence="3">
    <location>
        <begin position="341"/>
        <end position="623"/>
    </location>
</feature>
<gene>
    <name evidence="4" type="ORF">GCM10007989_05060</name>
</gene>
<dbReference type="HAMAP" id="MF_04144">
    <property type="entry name" value="TERL_LAMBDA"/>
    <property type="match status" value="1"/>
</dbReference>
<evidence type="ECO:0000313" key="5">
    <source>
        <dbReference type="Proteomes" id="UP000646579"/>
    </source>
</evidence>
<evidence type="ECO:0000259" key="3">
    <source>
        <dbReference type="Pfam" id="PF20454"/>
    </source>
</evidence>
<dbReference type="RefSeq" id="WP_189423026.1">
    <property type="nucleotide sequence ID" value="NZ_BMZE01000001.1"/>
</dbReference>
<name>A0A918VPT0_9HYPH</name>
<evidence type="ECO:0000259" key="2">
    <source>
        <dbReference type="Pfam" id="PF05876"/>
    </source>
</evidence>
<feature type="region of interest" description="Disordered" evidence="1">
    <location>
        <begin position="629"/>
        <end position="679"/>
    </location>
</feature>
<dbReference type="GO" id="GO:0004519">
    <property type="term" value="F:endonuclease activity"/>
    <property type="evidence" value="ECO:0007669"/>
    <property type="project" value="InterPro"/>
</dbReference>
<dbReference type="Pfam" id="PF05876">
    <property type="entry name" value="GpA_ATPase"/>
    <property type="match status" value="1"/>
</dbReference>
<dbReference type="InterPro" id="IPR008866">
    <property type="entry name" value="Phage_lambda_GpA-like"/>
</dbReference>
<feature type="domain" description="Phage terminase large subunit GpA ATPase" evidence="2">
    <location>
        <begin position="46"/>
        <end position="293"/>
    </location>
</feature>
<dbReference type="Pfam" id="PF20454">
    <property type="entry name" value="GpA_nuclease"/>
    <property type="match status" value="1"/>
</dbReference>